<gene>
    <name evidence="1" type="ORF">PoB_005915000</name>
</gene>
<proteinExistence type="predicted"/>
<dbReference type="AlphaFoldDB" id="A0AAV4CL37"/>
<evidence type="ECO:0000313" key="2">
    <source>
        <dbReference type="Proteomes" id="UP000735302"/>
    </source>
</evidence>
<evidence type="ECO:0000313" key="1">
    <source>
        <dbReference type="EMBL" id="GFO32645.1"/>
    </source>
</evidence>
<reference evidence="1 2" key="1">
    <citation type="journal article" date="2021" name="Elife">
        <title>Chloroplast acquisition without the gene transfer in kleptoplastic sea slugs, Plakobranchus ocellatus.</title>
        <authorList>
            <person name="Maeda T."/>
            <person name="Takahashi S."/>
            <person name="Yoshida T."/>
            <person name="Shimamura S."/>
            <person name="Takaki Y."/>
            <person name="Nagai Y."/>
            <person name="Toyoda A."/>
            <person name="Suzuki Y."/>
            <person name="Arimoto A."/>
            <person name="Ishii H."/>
            <person name="Satoh N."/>
            <person name="Nishiyama T."/>
            <person name="Hasebe M."/>
            <person name="Maruyama T."/>
            <person name="Minagawa J."/>
            <person name="Obokata J."/>
            <person name="Shigenobu S."/>
        </authorList>
    </citation>
    <scope>NUCLEOTIDE SEQUENCE [LARGE SCALE GENOMIC DNA]</scope>
</reference>
<keyword evidence="2" id="KW-1185">Reference proteome</keyword>
<name>A0AAV4CL37_9GAST</name>
<comment type="caution">
    <text evidence="1">The sequence shown here is derived from an EMBL/GenBank/DDBJ whole genome shotgun (WGS) entry which is preliminary data.</text>
</comment>
<sequence length="66" mass="7471">MGFIEARITRTRAATLALQPDLIQTGTHQQLEEALPKYKHHVDNLATDNDFNDIHRIPVYVSIVSS</sequence>
<accession>A0AAV4CL37</accession>
<organism evidence="1 2">
    <name type="scientific">Plakobranchus ocellatus</name>
    <dbReference type="NCBI Taxonomy" id="259542"/>
    <lineage>
        <taxon>Eukaryota</taxon>
        <taxon>Metazoa</taxon>
        <taxon>Spiralia</taxon>
        <taxon>Lophotrochozoa</taxon>
        <taxon>Mollusca</taxon>
        <taxon>Gastropoda</taxon>
        <taxon>Heterobranchia</taxon>
        <taxon>Euthyneura</taxon>
        <taxon>Panpulmonata</taxon>
        <taxon>Sacoglossa</taxon>
        <taxon>Placobranchoidea</taxon>
        <taxon>Plakobranchidae</taxon>
        <taxon>Plakobranchus</taxon>
    </lineage>
</organism>
<dbReference type="Proteomes" id="UP000735302">
    <property type="component" value="Unassembled WGS sequence"/>
</dbReference>
<protein>
    <submittedName>
        <fullName evidence="1">Uncharacterized protein</fullName>
    </submittedName>
</protein>
<dbReference type="EMBL" id="BLXT01006644">
    <property type="protein sequence ID" value="GFO32645.1"/>
    <property type="molecule type" value="Genomic_DNA"/>
</dbReference>